<name>A0A2Z6M5I0_TRISU</name>
<gene>
    <name evidence="2" type="ORF">TSUD_70360</name>
</gene>
<sequence length="150" mass="16601">MEKKMCPIGKEKSKYLGWPMGYTSSPIFSSSVQSEAYGNPFVGGAFEPDRLSTARPKSSRGRSKPPPTNGFPYASICTDELKIVPKLKLKAPILSLNDTNKNKGYNKFKNFPKLHLIKASAFGVWFEDAAELEGKLIGEGKKVEVKNLEE</sequence>
<accession>A0A2Z6M5I0</accession>
<evidence type="ECO:0000313" key="2">
    <source>
        <dbReference type="EMBL" id="GAU25383.1"/>
    </source>
</evidence>
<dbReference type="AlphaFoldDB" id="A0A2Z6M5I0"/>
<protein>
    <submittedName>
        <fullName evidence="2">Uncharacterized protein</fullName>
    </submittedName>
</protein>
<reference evidence="3" key="1">
    <citation type="journal article" date="2017" name="Front. Plant Sci.">
        <title>Climate Clever Clovers: New Paradigm to Reduce the Environmental Footprint of Ruminants by Breeding Low Methanogenic Forages Utilizing Haplotype Variation.</title>
        <authorList>
            <person name="Kaur P."/>
            <person name="Appels R."/>
            <person name="Bayer P.E."/>
            <person name="Keeble-Gagnere G."/>
            <person name="Wang J."/>
            <person name="Hirakawa H."/>
            <person name="Shirasawa K."/>
            <person name="Vercoe P."/>
            <person name="Stefanova K."/>
            <person name="Durmic Z."/>
            <person name="Nichols P."/>
            <person name="Revell C."/>
            <person name="Isobe S.N."/>
            <person name="Edwards D."/>
            <person name="Erskine W."/>
        </authorList>
    </citation>
    <scope>NUCLEOTIDE SEQUENCE [LARGE SCALE GENOMIC DNA]</scope>
    <source>
        <strain evidence="3">cv. Daliak</strain>
    </source>
</reference>
<dbReference type="OrthoDB" id="10629640at2759"/>
<organism evidence="2 3">
    <name type="scientific">Trifolium subterraneum</name>
    <name type="common">Subterranean clover</name>
    <dbReference type="NCBI Taxonomy" id="3900"/>
    <lineage>
        <taxon>Eukaryota</taxon>
        <taxon>Viridiplantae</taxon>
        <taxon>Streptophyta</taxon>
        <taxon>Embryophyta</taxon>
        <taxon>Tracheophyta</taxon>
        <taxon>Spermatophyta</taxon>
        <taxon>Magnoliopsida</taxon>
        <taxon>eudicotyledons</taxon>
        <taxon>Gunneridae</taxon>
        <taxon>Pentapetalae</taxon>
        <taxon>rosids</taxon>
        <taxon>fabids</taxon>
        <taxon>Fabales</taxon>
        <taxon>Fabaceae</taxon>
        <taxon>Papilionoideae</taxon>
        <taxon>50 kb inversion clade</taxon>
        <taxon>NPAAA clade</taxon>
        <taxon>Hologalegina</taxon>
        <taxon>IRL clade</taxon>
        <taxon>Trifolieae</taxon>
        <taxon>Trifolium</taxon>
    </lineage>
</organism>
<dbReference type="EMBL" id="DF973311">
    <property type="protein sequence ID" value="GAU25383.1"/>
    <property type="molecule type" value="Genomic_DNA"/>
</dbReference>
<evidence type="ECO:0000256" key="1">
    <source>
        <dbReference type="SAM" id="MobiDB-lite"/>
    </source>
</evidence>
<evidence type="ECO:0000313" key="3">
    <source>
        <dbReference type="Proteomes" id="UP000242715"/>
    </source>
</evidence>
<proteinExistence type="predicted"/>
<dbReference type="Proteomes" id="UP000242715">
    <property type="component" value="Unassembled WGS sequence"/>
</dbReference>
<keyword evidence="3" id="KW-1185">Reference proteome</keyword>
<feature type="region of interest" description="Disordered" evidence="1">
    <location>
        <begin position="43"/>
        <end position="71"/>
    </location>
</feature>